<organism evidence="1 2">
    <name type="scientific">Thermococcus litoralis (strain ATCC 51850 / DSM 5473 / JCM 8560 / NS-C)</name>
    <dbReference type="NCBI Taxonomy" id="523849"/>
    <lineage>
        <taxon>Archaea</taxon>
        <taxon>Methanobacteriati</taxon>
        <taxon>Methanobacteriota</taxon>
        <taxon>Thermococci</taxon>
        <taxon>Thermococcales</taxon>
        <taxon>Thermococcaceae</taxon>
        <taxon>Thermococcus</taxon>
    </lineage>
</organism>
<protein>
    <submittedName>
        <fullName evidence="1">Uncharacterized protein</fullName>
    </submittedName>
</protein>
<accession>S5ZB00</accession>
<name>S5ZB00_THELN</name>
<dbReference type="EMBL" id="CP006670">
    <property type="protein sequence ID" value="AGT34243.1"/>
    <property type="molecule type" value="Genomic_DNA"/>
</dbReference>
<gene>
    <name evidence="1" type="ORF">OCC_13780</name>
</gene>
<dbReference type="Proteomes" id="UP000015502">
    <property type="component" value="Chromosome"/>
</dbReference>
<proteinExistence type="predicted"/>
<reference evidence="1 2" key="1">
    <citation type="journal article" date="2012" name="J. Bacteriol.">
        <title>Genome sequence of the model hyperthermophilic archaeon Thermococcus litoralis NS-C.</title>
        <authorList>
            <person name="Gardner A.F."/>
            <person name="Kumar S."/>
            <person name="Perler F.B."/>
        </authorList>
    </citation>
    <scope>NUCLEOTIDE SEQUENCE [LARGE SCALE GENOMIC DNA]</scope>
    <source>
        <strain evidence="2">ATCC 51850 / DSM 5473 / JCM 8560 / NS-C</strain>
    </source>
</reference>
<dbReference type="RefSeq" id="WP_020953658.1">
    <property type="nucleotide sequence ID" value="NC_022084.1"/>
</dbReference>
<dbReference type="STRING" id="523849.OCC_13780"/>
<sequence>MLKVVETTYERASKFIGITACSGRAIWCGGDGSVVLLKPY</sequence>
<evidence type="ECO:0000313" key="2">
    <source>
        <dbReference type="Proteomes" id="UP000015502"/>
    </source>
</evidence>
<dbReference type="PaxDb" id="523849-OCC_13780"/>
<dbReference type="KEGG" id="tlt:OCC_13780"/>
<evidence type="ECO:0000313" key="1">
    <source>
        <dbReference type="EMBL" id="AGT34243.1"/>
    </source>
</evidence>
<dbReference type="AlphaFoldDB" id="S5ZB00"/>
<dbReference type="GeneID" id="73769913"/>
<dbReference type="HOGENOM" id="CLU_3283062_0_0_2"/>
<keyword evidence="2" id="KW-1185">Reference proteome</keyword>